<feature type="region of interest" description="Disordered" evidence="1">
    <location>
        <begin position="1345"/>
        <end position="1380"/>
    </location>
</feature>
<feature type="region of interest" description="Disordered" evidence="1">
    <location>
        <begin position="91"/>
        <end position="118"/>
    </location>
</feature>
<feature type="compositionally biased region" description="Acidic residues" evidence="1">
    <location>
        <begin position="1786"/>
        <end position="1801"/>
    </location>
</feature>
<sequence length="1809" mass="202934">MARAARGVDLSFLNEEEAEQIFHVLERDSQLKRAEKERLSKLHKNKEDTAELPGVSGKWFEEIQRRKFQNETDISKMIKQPLAHRLRKAIKNDSTVVKPSAPQRPQAQKNGSPSILGGLRTPFASFFSSFRKPKRQPLKPPSSPPPQRHHPPRYDRFAPGRLASSKVEEMTKTETCNSPLATKLTSKRFDAKQAEVMEDNSSTWNEQLENELLRVLGNLDEQLAHEQAQGIVKRRTTTDYGSRTSDAHQYPTVTRQSFQRGVQRNNRSMFLSDETRTIRAKEEPKNFFRPRTFYDTYMKKYHTEDYANQDVLDRRSPVPKRWCSTRSLGHSSEGSLEYLSGLHGSGFRHRDFSGTDTVSRSYSLSSLSRRQSSGSVDQLSTESLQHPLAPEGNRRFTQRNYHHYSKRTPLSSIVWNTQHSSERPLDQDRILRTQSLMEFGPKFEDTYHYSPRDNTKYEFYRSKGNYGRAVPSSSHSSRVGYPEKLTDPLCFDNWENYALHQPERNITSPRYRYSSLRGRTQHFHKKFPSGKMEGQLLGPDSNQYYNDNSFFASAADFERIPTNVNDWQRACARNVGLQQHESNAQDNVSENMRNLNRLESETTEEFLKHTKGIENCPMYASAAPLPFTRARTSSRSALSDSKVSAKYAAQRQNLFTRTGQMSIKPLVTHTQSKENFQTLTSEEWRDTGQSSRAGIGDLKEATLEPASVEVNTNHPTESPPKNISAAIPETSTSLKPPFSLGPNMQAKSASSMDTGKKHLSNAQNRHRQNNENDCVLNSDLDQVSRLIGNRTRDSFFQSLHQGTQQSESLRASMHNKKHENICSSGFGRAWRAFECDELSDLCTEKSNKHSTFVRHTTSNSITGSPNSSPPKSPVMHYSLPRKSASIDGSVMSQKPLSSPKRRVPFKNQAAMEDNLETLVSNRNERHSLNQRDNIAFVNPAHSSLLKDVTYEGNIPQMEGHHRLIAQDPSHSLSTTKILRKSETSTVTCCKDKMETSVLSDCEEIDAGNSLQKCKTTSMVTVSVDEDNIKYHELISVYYTLPRKHSRTLGNLFLEDSNNAGSSAPAGQSPSKKYVRAGLEAVGFPSNLEKRDFPSKTSTVPNTSQNSKISGEVNEEGLHDRSPVTDFILAPHSQLMGSDRIEAAQQLMDAQALSGNIPLSISTSKPKIPSGNAAALSSTINTRSTQKESPLGCQPFDESTVSNNPPVLSFCSINNKERKCTSDPVTDATVRSIEEKTRRDAKVKERARHICHILALHSKKGNGLQPRNGSVTSGVAETLTSDATVQSHSENQTLQVETVATVDPSLQRNIPVACALKSPESNQEQMLQDNPIYTARTRLQISVINSGDNQNCTSEDQLPNTTPDLPDGSTTENNPAVADAQDKYEIEKRKNRASIKNKLATMCKTNRKLSSRKNLNPKPHVSSIFSQNETPSSEISEPLLISSVVPQSFLQIGDENQNQNFLPAELDGTMSGKSENKKQQTHEGPPLVTNENRRPFANLCNQKRETHSSRQSDKKTENNILNLTGLCQKESLSTLNNNSQADDGLENSNCPIVSRVTAGDPGQKKKDVATIGESSSFPLPSDEKSNSLTKNYSKVNIGPQQKAVPPTEYDHYQNVMHTNRLKHQNLPHAESSASKPQRERHFSESSYTREPHKALISKSSLIGYNRRKFNSYSELLSCDENQNWESYDDPNRTFGSRPIMYPSVEFGIFGKEQQQAFLDNIKRSLTEGRLWRPCLLKNPGFLRKEEGCSLNMPEFLTSSSTERNKLEGGSSESGPVEVCGEGPADSSESDSDTTTDDEYYPNELDKESEL</sequence>
<feature type="region of interest" description="Disordered" evidence="1">
    <location>
        <begin position="707"/>
        <end position="773"/>
    </location>
</feature>
<feature type="compositionally biased region" description="Polar residues" evidence="1">
    <location>
        <begin position="1345"/>
        <end position="1373"/>
    </location>
</feature>
<dbReference type="PANTHER" id="PTHR21469">
    <property type="entry name" value="EXOPHILIN-5"/>
    <property type="match status" value="1"/>
</dbReference>
<feature type="region of interest" description="Disordered" evidence="1">
    <location>
        <begin position="1405"/>
        <end position="1432"/>
    </location>
</feature>
<feature type="compositionally biased region" description="Polar residues" evidence="1">
    <location>
        <begin position="709"/>
        <end position="721"/>
    </location>
</feature>
<evidence type="ECO:0000256" key="1">
    <source>
        <dbReference type="SAM" id="MobiDB-lite"/>
    </source>
</evidence>
<dbReference type="RefSeq" id="XP_054830761.1">
    <property type="nucleotide sequence ID" value="XM_054974786.1"/>
</dbReference>
<dbReference type="Proteomes" id="UP001190640">
    <property type="component" value="Chromosome 3"/>
</dbReference>
<dbReference type="GeneID" id="129326574"/>
<feature type="region of interest" description="Disordered" evidence="1">
    <location>
        <begin position="234"/>
        <end position="256"/>
    </location>
</feature>
<dbReference type="GO" id="GO:0006886">
    <property type="term" value="P:intracellular protein transport"/>
    <property type="evidence" value="ECO:0007669"/>
    <property type="project" value="InterPro"/>
</dbReference>
<dbReference type="GO" id="GO:0031267">
    <property type="term" value="F:small GTPase binding"/>
    <property type="evidence" value="ECO:0007669"/>
    <property type="project" value="InterPro"/>
</dbReference>
<accession>A0AA97KUC7</accession>
<dbReference type="InterPro" id="IPR039916">
    <property type="entry name" value="EXPH5"/>
</dbReference>
<dbReference type="PROSITE" id="PS50916">
    <property type="entry name" value="RABBD"/>
    <property type="match status" value="1"/>
</dbReference>
<feature type="region of interest" description="Disordered" evidence="1">
    <location>
        <begin position="1086"/>
        <end position="1113"/>
    </location>
</feature>
<reference evidence="4" key="1">
    <citation type="submission" date="2025-08" db="UniProtKB">
        <authorList>
            <consortium name="RefSeq"/>
        </authorList>
    </citation>
    <scope>IDENTIFICATION</scope>
    <source>
        <tissue evidence="4">Blood</tissue>
    </source>
</reference>
<feature type="region of interest" description="Disordered" evidence="1">
    <location>
        <begin position="131"/>
        <end position="158"/>
    </location>
</feature>
<name>A0AA97KUC7_EUBMA</name>
<keyword evidence="3" id="KW-1185">Reference proteome</keyword>
<dbReference type="PANTHER" id="PTHR21469:SF4">
    <property type="entry name" value="EXOPHILIN-5"/>
    <property type="match status" value="1"/>
</dbReference>
<gene>
    <name evidence="4" type="primary">EXPH5</name>
</gene>
<feature type="compositionally biased region" description="Basic and acidic residues" evidence="1">
    <location>
        <begin position="1635"/>
        <end position="1648"/>
    </location>
</feature>
<protein>
    <submittedName>
        <fullName evidence="4">Exophilin-5 isoform X1</fullName>
    </submittedName>
</protein>
<evidence type="ECO:0000313" key="3">
    <source>
        <dbReference type="Proteomes" id="UP001190640"/>
    </source>
</evidence>
<dbReference type="CTD" id="23086"/>
<dbReference type="InterPro" id="IPR010911">
    <property type="entry name" value="Rab_BD"/>
</dbReference>
<feature type="region of interest" description="Disordered" evidence="1">
    <location>
        <begin position="363"/>
        <end position="393"/>
    </location>
</feature>
<feature type="region of interest" description="Disordered" evidence="1">
    <location>
        <begin position="1461"/>
        <end position="1493"/>
    </location>
</feature>
<evidence type="ECO:0000259" key="2">
    <source>
        <dbReference type="PROSITE" id="PS50916"/>
    </source>
</evidence>
<feature type="region of interest" description="Disordered" evidence="1">
    <location>
        <begin position="1625"/>
        <end position="1648"/>
    </location>
</feature>
<feature type="domain" description="RabBD" evidence="2">
    <location>
        <begin position="7"/>
        <end position="63"/>
    </location>
</feature>
<feature type="region of interest" description="Disordered" evidence="1">
    <location>
        <begin position="1752"/>
        <end position="1809"/>
    </location>
</feature>
<dbReference type="KEGG" id="emc:129326574"/>
<feature type="compositionally biased region" description="Polar residues" evidence="1">
    <location>
        <begin position="1094"/>
        <end position="1108"/>
    </location>
</feature>
<feature type="region of interest" description="Disordered" evidence="1">
    <location>
        <begin position="1554"/>
        <end position="1587"/>
    </location>
</feature>
<evidence type="ECO:0000313" key="4">
    <source>
        <dbReference type="RefSeq" id="XP_054830761.1"/>
    </source>
</evidence>
<dbReference type="Gene3D" id="6.10.250.3000">
    <property type="match status" value="1"/>
</dbReference>
<feature type="compositionally biased region" description="Low complexity" evidence="1">
    <location>
        <begin position="363"/>
        <end position="375"/>
    </location>
</feature>
<organism evidence="3 4">
    <name type="scientific">Eublepharis macularius</name>
    <name type="common">Leopard gecko</name>
    <name type="synonym">Cyrtodactylus macularius</name>
    <dbReference type="NCBI Taxonomy" id="481883"/>
    <lineage>
        <taxon>Eukaryota</taxon>
        <taxon>Metazoa</taxon>
        <taxon>Chordata</taxon>
        <taxon>Craniata</taxon>
        <taxon>Vertebrata</taxon>
        <taxon>Euteleostomi</taxon>
        <taxon>Lepidosauria</taxon>
        <taxon>Squamata</taxon>
        <taxon>Bifurcata</taxon>
        <taxon>Gekkota</taxon>
        <taxon>Eublepharidae</taxon>
        <taxon>Eublepharinae</taxon>
        <taxon>Eublepharis</taxon>
    </lineage>
</organism>
<proteinExistence type="predicted"/>
<feature type="compositionally biased region" description="Polar residues" evidence="1">
    <location>
        <begin position="92"/>
        <end position="113"/>
    </location>
</feature>